<evidence type="ECO:0000259" key="2">
    <source>
        <dbReference type="PROSITE" id="PS50097"/>
    </source>
</evidence>
<gene>
    <name evidence="3" type="ORF">R1sor_000604</name>
</gene>
<dbReference type="EMBL" id="JBJQOH010000006">
    <property type="protein sequence ID" value="KAL3682582.1"/>
    <property type="molecule type" value="Genomic_DNA"/>
</dbReference>
<dbReference type="SUPFAM" id="SSF54695">
    <property type="entry name" value="POZ domain"/>
    <property type="match status" value="1"/>
</dbReference>
<feature type="domain" description="BTB" evidence="2">
    <location>
        <begin position="74"/>
        <end position="142"/>
    </location>
</feature>
<evidence type="ECO:0000313" key="4">
    <source>
        <dbReference type="Proteomes" id="UP001633002"/>
    </source>
</evidence>
<name>A0ABD3GWN6_9MARC</name>
<proteinExistence type="predicted"/>
<organism evidence="3 4">
    <name type="scientific">Riccia sorocarpa</name>
    <dbReference type="NCBI Taxonomy" id="122646"/>
    <lineage>
        <taxon>Eukaryota</taxon>
        <taxon>Viridiplantae</taxon>
        <taxon>Streptophyta</taxon>
        <taxon>Embryophyta</taxon>
        <taxon>Marchantiophyta</taxon>
        <taxon>Marchantiopsida</taxon>
        <taxon>Marchantiidae</taxon>
        <taxon>Marchantiales</taxon>
        <taxon>Ricciaceae</taxon>
        <taxon>Riccia</taxon>
    </lineage>
</organism>
<dbReference type="InterPro" id="IPR000210">
    <property type="entry name" value="BTB/POZ_dom"/>
</dbReference>
<dbReference type="AlphaFoldDB" id="A0ABD3GWN6"/>
<comment type="pathway">
    <text evidence="1">Protein modification; protein ubiquitination.</text>
</comment>
<keyword evidence="4" id="KW-1185">Reference proteome</keyword>
<dbReference type="CDD" id="cd18186">
    <property type="entry name" value="BTB_POZ_ZBTB_KLHL-like"/>
    <property type="match status" value="1"/>
</dbReference>
<sequence length="223" mass="25169">MSLNGLYLNGASCKANCGCCRMANKICIDSSTAAALSKKEKRLEEVEPTLERLVKRVRFLQAYEPAPLVESSARDVSFVGFDQVPVYAHRFIMAGKSTVFQRMFHCDMKEKESGTVVVNDASSAVLRSMVKFCYTAEIEFTEDVSAEEMLKISHKYDIRHLKEVCEEELSKSLNGSNFCKRLKLAHMYDGKELDSAVAKFLQANFTDLYKKVSESLCRDPNLE</sequence>
<dbReference type="PROSITE" id="PS50097">
    <property type="entry name" value="BTB"/>
    <property type="match status" value="1"/>
</dbReference>
<accession>A0ABD3GWN6</accession>
<dbReference type="SMART" id="SM00225">
    <property type="entry name" value="BTB"/>
    <property type="match status" value="1"/>
</dbReference>
<evidence type="ECO:0000256" key="1">
    <source>
        <dbReference type="ARBA" id="ARBA00004906"/>
    </source>
</evidence>
<evidence type="ECO:0000313" key="3">
    <source>
        <dbReference type="EMBL" id="KAL3682582.1"/>
    </source>
</evidence>
<dbReference type="InterPro" id="IPR011333">
    <property type="entry name" value="SKP1/BTB/POZ_sf"/>
</dbReference>
<reference evidence="3 4" key="1">
    <citation type="submission" date="2024-09" db="EMBL/GenBank/DDBJ databases">
        <title>Chromosome-scale assembly of Riccia sorocarpa.</title>
        <authorList>
            <person name="Paukszto L."/>
        </authorList>
    </citation>
    <scope>NUCLEOTIDE SEQUENCE [LARGE SCALE GENOMIC DNA]</scope>
    <source>
        <strain evidence="3">LP-2024</strain>
        <tissue evidence="3">Aerial parts of the thallus</tissue>
    </source>
</reference>
<dbReference type="PANTHER" id="PTHR24413">
    <property type="entry name" value="SPECKLE-TYPE POZ PROTEIN"/>
    <property type="match status" value="1"/>
</dbReference>
<dbReference type="Gene3D" id="3.30.710.10">
    <property type="entry name" value="Potassium Channel Kv1.1, Chain A"/>
    <property type="match status" value="1"/>
</dbReference>
<dbReference type="Pfam" id="PF00651">
    <property type="entry name" value="BTB"/>
    <property type="match status" value="1"/>
</dbReference>
<dbReference type="Proteomes" id="UP001633002">
    <property type="component" value="Unassembled WGS sequence"/>
</dbReference>
<comment type="caution">
    <text evidence="3">The sequence shown here is derived from an EMBL/GenBank/DDBJ whole genome shotgun (WGS) entry which is preliminary data.</text>
</comment>
<protein>
    <recommendedName>
        <fullName evidence="2">BTB domain-containing protein</fullName>
    </recommendedName>
</protein>